<dbReference type="PANTHER" id="PTHR47396">
    <property type="entry name" value="TYPE I RESTRICTION ENZYME ECOKI R PROTEIN"/>
    <property type="match status" value="1"/>
</dbReference>
<dbReference type="GO" id="GO:0016787">
    <property type="term" value="F:hydrolase activity"/>
    <property type="evidence" value="ECO:0007669"/>
    <property type="project" value="UniProtKB-KW"/>
</dbReference>
<dbReference type="HOGENOM" id="CLU_487199_0_0_9"/>
<dbReference type="RefSeq" id="WP_013282982.1">
    <property type="nucleotide sequence ID" value="NC_014389.1"/>
</dbReference>
<evidence type="ECO:0000259" key="2">
    <source>
        <dbReference type="PROSITE" id="PS51194"/>
    </source>
</evidence>
<dbReference type="PROSITE" id="PS51194">
    <property type="entry name" value="HELICASE_CTER"/>
    <property type="match status" value="1"/>
</dbReference>
<dbReference type="GO" id="GO:0005524">
    <property type="term" value="F:ATP binding"/>
    <property type="evidence" value="ECO:0007669"/>
    <property type="project" value="InterPro"/>
</dbReference>
<dbReference type="InterPro" id="IPR050742">
    <property type="entry name" value="Helicase_Restrict-Modif_Enz"/>
</dbReference>
<keyword evidence="4" id="KW-1185">Reference proteome</keyword>
<protein>
    <submittedName>
        <fullName evidence="3">Helicase</fullName>
    </submittedName>
</protein>
<keyword evidence="3" id="KW-0347">Helicase</keyword>
<dbReference type="Proteomes" id="UP000001299">
    <property type="component" value="Plasmid pCY360"/>
</dbReference>
<dbReference type="GO" id="GO:0004386">
    <property type="term" value="F:helicase activity"/>
    <property type="evidence" value="ECO:0007669"/>
    <property type="project" value="UniProtKB-KW"/>
</dbReference>
<dbReference type="EMBL" id="CP001812">
    <property type="protein sequence ID" value="ADL36333.1"/>
    <property type="molecule type" value="Genomic_DNA"/>
</dbReference>
<dbReference type="PANTHER" id="PTHR47396:SF1">
    <property type="entry name" value="ATP-DEPENDENT HELICASE IRC3-RELATED"/>
    <property type="match status" value="1"/>
</dbReference>
<dbReference type="SUPFAM" id="SSF52540">
    <property type="entry name" value="P-loop containing nucleoside triphosphate hydrolases"/>
    <property type="match status" value="1"/>
</dbReference>
<dbReference type="GO" id="GO:0003677">
    <property type="term" value="F:DNA binding"/>
    <property type="evidence" value="ECO:0007669"/>
    <property type="project" value="InterPro"/>
</dbReference>
<proteinExistence type="predicted"/>
<dbReference type="PROSITE" id="PS00690">
    <property type="entry name" value="DEAH_ATP_HELICASE"/>
    <property type="match status" value="1"/>
</dbReference>
<keyword evidence="3" id="KW-0614">Plasmid</keyword>
<name>E0S4K1_BUTPB</name>
<gene>
    <name evidence="3" type="ordered locus">bpr_II396</name>
</gene>
<dbReference type="KEGG" id="bpb:bpr_II396"/>
<organism evidence="3 4">
    <name type="scientific">Butyrivibrio proteoclasticus (strain ATCC 51982 / DSM 14932 / B316)</name>
    <name type="common">Clostridium proteoclasticum</name>
    <dbReference type="NCBI Taxonomy" id="515622"/>
    <lineage>
        <taxon>Bacteria</taxon>
        <taxon>Bacillati</taxon>
        <taxon>Bacillota</taxon>
        <taxon>Clostridia</taxon>
        <taxon>Lachnospirales</taxon>
        <taxon>Lachnospiraceae</taxon>
        <taxon>Butyrivibrio</taxon>
    </lineage>
</organism>
<feature type="domain" description="Helicase C-terminal" evidence="2">
    <location>
        <begin position="242"/>
        <end position="421"/>
    </location>
</feature>
<dbReference type="Pfam" id="PF04851">
    <property type="entry name" value="ResIII"/>
    <property type="match status" value="1"/>
</dbReference>
<keyword evidence="3" id="KW-0067">ATP-binding</keyword>
<dbReference type="Pfam" id="PF00271">
    <property type="entry name" value="Helicase_C"/>
    <property type="match status" value="1"/>
</dbReference>
<geneLocation type="plasmid" evidence="3 4">
    <name>pCY360</name>
</geneLocation>
<keyword evidence="3" id="KW-0547">Nucleotide-binding</keyword>
<accession>E0S4K1</accession>
<dbReference type="InterPro" id="IPR006935">
    <property type="entry name" value="Helicase/UvrB_N"/>
</dbReference>
<evidence type="ECO:0000313" key="4">
    <source>
        <dbReference type="Proteomes" id="UP000001299"/>
    </source>
</evidence>
<evidence type="ECO:0000313" key="3">
    <source>
        <dbReference type="EMBL" id="ADL36333.1"/>
    </source>
</evidence>
<dbReference type="InterPro" id="IPR001650">
    <property type="entry name" value="Helicase_C-like"/>
</dbReference>
<dbReference type="InterPro" id="IPR027417">
    <property type="entry name" value="P-loop_NTPase"/>
</dbReference>
<dbReference type="GO" id="GO:0005829">
    <property type="term" value="C:cytosol"/>
    <property type="evidence" value="ECO:0007669"/>
    <property type="project" value="TreeGrafter"/>
</dbReference>
<dbReference type="Gene3D" id="3.40.50.300">
    <property type="entry name" value="P-loop containing nucleotide triphosphate hydrolases"/>
    <property type="match status" value="2"/>
</dbReference>
<dbReference type="InterPro" id="IPR002464">
    <property type="entry name" value="DNA/RNA_helicase_DEAH_CS"/>
</dbReference>
<evidence type="ECO:0000256" key="1">
    <source>
        <dbReference type="ARBA" id="ARBA00022801"/>
    </source>
</evidence>
<sequence>MSTDILEAVRNRTKEDLKNKLSLFNRCAVPRCTGFGKTWLLSEIAQEYDTVLYLYPAEIIKKTAMHAIDETWEIEDEDESEAEEKKAIYDELGYELDYHNIRFMTYTKLARMDKKQIKELPLYSLIIMDEAHRLGGELTKTRALWLMYYQKNSHIIGATATPERMDAFDVIAEFFRGICVFQYTLHDAIQDGIIKMPIYIYCTYDIETSFKQAARLTGQDKNNIVVDEVLKSRLFEVSNVHNIPKIMKKTTDKYVSAKSYMKYIVFFPNIKKLLERYTKVEEWFKEAFPGYTVNTLVVTSENKTTQNNINNLNLKHHRKTIDLIACVDMLNMGYHVEDLTGIVMYRCTTSSQIYIQQFGRALSTGSKNRCVVFDIVDNLHRKSLFHLAPEGKRRIKRAHPTKKERAERLLDEIKHELTKKEQILMRKFIEDELEAEDQVAFDALWKKVNEISEEDIYAVDHLATYRELIAKTIAEVKYTRSKRAAEEYFRIQTSKCKRQIPNTVNELKKMKDLTPALKIFLDWQKIDEEDMLEYILEPGSVDKIDVKKIKQGIRDSMAY</sequence>
<keyword evidence="1" id="KW-0378">Hydrolase</keyword>
<dbReference type="AlphaFoldDB" id="E0S4K1"/>
<reference evidence="3 4" key="1">
    <citation type="journal article" date="2010" name="PLoS ONE">
        <title>The glycobiome of the rumen bacterium Butyrivibrio proteoclasticus B316(T) highlights adaptation to a polysaccharide-rich environment.</title>
        <authorList>
            <person name="Kelly W.J."/>
            <person name="Leahy S.C."/>
            <person name="Altermann E."/>
            <person name="Yeoman C.J."/>
            <person name="Dunne J.C."/>
            <person name="Kong Z."/>
            <person name="Pacheco D.M."/>
            <person name="Li D."/>
            <person name="Noel S.J."/>
            <person name="Moon C.D."/>
            <person name="Cookson A.L."/>
            <person name="Attwood G.T."/>
        </authorList>
    </citation>
    <scope>NUCLEOTIDE SEQUENCE [LARGE SCALE GENOMIC DNA]</scope>
    <source>
        <strain evidence="4">ATCC 51982 / DSM 14932 / B316</strain>
        <plasmid evidence="4">Plasmid pCY360</plasmid>
    </source>
</reference>